<organism evidence="1 2">
    <name type="scientific">Dickeya phage vB_DsoM_AD1</name>
    <dbReference type="NCBI Taxonomy" id="2283029"/>
    <lineage>
        <taxon>Viruses</taxon>
        <taxon>Duplodnaviria</taxon>
        <taxon>Heunggongvirae</taxon>
        <taxon>Uroviricota</taxon>
        <taxon>Caudoviricetes</taxon>
        <taxon>Alexandravirus</taxon>
        <taxon>Alexandravirus AD1</taxon>
    </lineage>
</organism>
<reference evidence="1 2" key="1">
    <citation type="journal article" date="2018" name="Front. Microbiol.">
        <title>Jumbo Bacteriophages Are Represented Within an Increasing Diversity of Environmental Viruses Infecting the Emerging Phytopathogen, Dickeya solani.</title>
        <authorList>
            <person name="Day A.W."/>
            <person name="Ahn J."/>
            <person name="Salmond G.P.C."/>
        </authorList>
    </citation>
    <scope>NUCLEOTIDE SEQUENCE [LARGE SCALE GENOMIC DNA]</scope>
</reference>
<evidence type="ECO:0000313" key="2">
    <source>
        <dbReference type="Proteomes" id="UP000262440"/>
    </source>
</evidence>
<name>A0A384ZYH9_9CAUD</name>
<keyword evidence="2" id="KW-1185">Reference proteome</keyword>
<protein>
    <submittedName>
        <fullName evidence="1">Uncharacterized protein</fullName>
    </submittedName>
</protein>
<dbReference type="Proteomes" id="UP000262440">
    <property type="component" value="Segment"/>
</dbReference>
<proteinExistence type="predicted"/>
<gene>
    <name evidence="1" type="ORF">AD1_248</name>
</gene>
<sequence length="204" mass="23099">MNLIKTFFAKRSYASLAAGNFSIDAKHVQELVECECMIVHVDTGHRNAFALKNISITPIDEHNVRITFDPLTDAHAMPVTVMPKDLKGSIDVYDMYVEDLKDVPRFNVSSDASGNNPNILSLDLESRQRFVQYFGGMCTLTDLCLTLHDKGIHVVDIHHNVKQHDHGVGVFTQRYRTAFELNKDNGIKRHNDDFPVLARMTVLM</sequence>
<accession>A0A384ZYH9</accession>
<dbReference type="EMBL" id="MH460463">
    <property type="protein sequence ID" value="AXG67292.1"/>
    <property type="molecule type" value="Genomic_DNA"/>
</dbReference>
<evidence type="ECO:0000313" key="1">
    <source>
        <dbReference type="EMBL" id="AXG67292.1"/>
    </source>
</evidence>